<gene>
    <name evidence="1" type="ordered locus">Os02g0707500</name>
</gene>
<dbReference type="Proteomes" id="UP000000763">
    <property type="component" value="Chromosome 2"/>
</dbReference>
<protein>
    <submittedName>
        <fullName evidence="1">Os02g0707500 protein</fullName>
    </submittedName>
</protein>
<dbReference type="EMBL" id="AP008208">
    <property type="protein sequence ID" value="BAH91862.1"/>
    <property type="molecule type" value="Genomic_DNA"/>
</dbReference>
<evidence type="ECO:0000313" key="1">
    <source>
        <dbReference type="EMBL" id="BAH91862.1"/>
    </source>
</evidence>
<dbReference type="AlphaFoldDB" id="C7IY91"/>
<organism evidence="1 2">
    <name type="scientific">Oryza sativa subsp. japonica</name>
    <name type="common">Rice</name>
    <dbReference type="NCBI Taxonomy" id="39947"/>
    <lineage>
        <taxon>Eukaryota</taxon>
        <taxon>Viridiplantae</taxon>
        <taxon>Streptophyta</taxon>
        <taxon>Embryophyta</taxon>
        <taxon>Tracheophyta</taxon>
        <taxon>Spermatophyta</taxon>
        <taxon>Magnoliopsida</taxon>
        <taxon>Liliopsida</taxon>
        <taxon>Poales</taxon>
        <taxon>Poaceae</taxon>
        <taxon>BOP clade</taxon>
        <taxon>Oryzoideae</taxon>
        <taxon>Oryzeae</taxon>
        <taxon>Oryzinae</taxon>
        <taxon>Oryza</taxon>
        <taxon>Oryza sativa</taxon>
    </lineage>
</organism>
<accession>C7IY91</accession>
<sequence>FNGSRGGFEEVKEVETALLLPPVLSLLVERRMRYGGGKLEVSFGYSFVDRPRACTCERVACAGWHELGAGAHECDSGLARGNTGRHRRWLGLAE</sequence>
<name>C7IY91_ORYSJ</name>
<feature type="non-terminal residue" evidence="1">
    <location>
        <position position="1"/>
    </location>
</feature>
<proteinExistence type="predicted"/>
<evidence type="ECO:0000313" key="2">
    <source>
        <dbReference type="Proteomes" id="UP000000763"/>
    </source>
</evidence>
<dbReference type="KEGG" id="dosa:Os02g0707500"/>
<reference evidence="2" key="2">
    <citation type="journal article" date="2008" name="Nucleic Acids Res.">
        <title>The rice annotation project database (RAP-DB): 2008 update.</title>
        <authorList>
            <consortium name="The rice annotation project (RAP)"/>
        </authorList>
    </citation>
    <scope>GENOME REANNOTATION</scope>
    <source>
        <strain evidence="2">cv. Nipponbare</strain>
    </source>
</reference>
<reference evidence="1 2" key="1">
    <citation type="journal article" date="2005" name="Nature">
        <title>The map-based sequence of the rice genome.</title>
        <authorList>
            <consortium name="International rice genome sequencing project (IRGSP)"/>
            <person name="Matsumoto T."/>
            <person name="Wu J."/>
            <person name="Kanamori H."/>
            <person name="Katayose Y."/>
            <person name="Fujisawa M."/>
            <person name="Namiki N."/>
            <person name="Mizuno H."/>
            <person name="Yamamoto K."/>
            <person name="Antonio B.A."/>
            <person name="Baba T."/>
            <person name="Sakata K."/>
            <person name="Nagamura Y."/>
            <person name="Aoki H."/>
            <person name="Arikawa K."/>
            <person name="Arita K."/>
            <person name="Bito T."/>
            <person name="Chiden Y."/>
            <person name="Fujitsuka N."/>
            <person name="Fukunaka R."/>
            <person name="Hamada M."/>
            <person name="Harada C."/>
            <person name="Hayashi A."/>
            <person name="Hijishita S."/>
            <person name="Honda M."/>
            <person name="Hosokawa S."/>
            <person name="Ichikawa Y."/>
            <person name="Idonuma A."/>
            <person name="Iijima M."/>
            <person name="Ikeda M."/>
            <person name="Ikeno M."/>
            <person name="Ito K."/>
            <person name="Ito S."/>
            <person name="Ito T."/>
            <person name="Ito Y."/>
            <person name="Ito Y."/>
            <person name="Iwabuchi A."/>
            <person name="Kamiya K."/>
            <person name="Karasawa W."/>
            <person name="Kurita K."/>
            <person name="Katagiri S."/>
            <person name="Kikuta A."/>
            <person name="Kobayashi H."/>
            <person name="Kobayashi N."/>
            <person name="Machita K."/>
            <person name="Maehara T."/>
            <person name="Masukawa M."/>
            <person name="Mizubayashi T."/>
            <person name="Mukai Y."/>
            <person name="Nagasaki H."/>
            <person name="Nagata Y."/>
            <person name="Naito S."/>
            <person name="Nakashima M."/>
            <person name="Nakama Y."/>
            <person name="Nakamichi Y."/>
            <person name="Nakamura M."/>
            <person name="Meguro A."/>
            <person name="Negishi M."/>
            <person name="Ohta I."/>
            <person name="Ohta T."/>
            <person name="Okamoto M."/>
            <person name="Ono N."/>
            <person name="Saji S."/>
            <person name="Sakaguchi M."/>
            <person name="Sakai K."/>
            <person name="Shibata M."/>
            <person name="Shimokawa T."/>
            <person name="Song J."/>
            <person name="Takazaki Y."/>
            <person name="Terasawa K."/>
            <person name="Tsugane M."/>
            <person name="Tsuji K."/>
            <person name="Ueda S."/>
            <person name="Waki K."/>
            <person name="Yamagata H."/>
            <person name="Yamamoto M."/>
            <person name="Yamamoto S."/>
            <person name="Yamane H."/>
            <person name="Yoshiki S."/>
            <person name="Yoshihara R."/>
            <person name="Yukawa K."/>
            <person name="Zhong H."/>
            <person name="Yano M."/>
            <person name="Yuan Q."/>
            <person name="Ouyang S."/>
            <person name="Liu J."/>
            <person name="Jones K.M."/>
            <person name="Gansberger K."/>
            <person name="Moffat K."/>
            <person name="Hill J."/>
            <person name="Bera J."/>
            <person name="Fadrosh D."/>
            <person name="Jin S."/>
            <person name="Johri S."/>
            <person name="Kim M."/>
            <person name="Overton L."/>
            <person name="Reardon M."/>
            <person name="Tsitrin T."/>
            <person name="Vuong H."/>
            <person name="Weaver B."/>
            <person name="Ciecko A."/>
            <person name="Tallon L."/>
            <person name="Jackson J."/>
            <person name="Pai G."/>
            <person name="Aken S.V."/>
            <person name="Utterback T."/>
            <person name="Reidmuller S."/>
            <person name="Feldblyum T."/>
            <person name="Hsiao J."/>
            <person name="Zismann V."/>
            <person name="Iobst S."/>
            <person name="de Vazeille A.R."/>
            <person name="Buell C.R."/>
            <person name="Ying K."/>
            <person name="Li Y."/>
            <person name="Lu T."/>
            <person name="Huang Y."/>
            <person name="Zhao Q."/>
            <person name="Feng Q."/>
            <person name="Zhang L."/>
            <person name="Zhu J."/>
            <person name="Weng Q."/>
            <person name="Mu J."/>
            <person name="Lu Y."/>
            <person name="Fan D."/>
            <person name="Liu Y."/>
            <person name="Guan J."/>
            <person name="Zhang Y."/>
            <person name="Yu S."/>
            <person name="Liu X."/>
            <person name="Zhang Y."/>
            <person name="Hong G."/>
            <person name="Han B."/>
            <person name="Choisne N."/>
            <person name="Demange N."/>
            <person name="Orjeda G."/>
            <person name="Samain S."/>
            <person name="Cattolico L."/>
            <person name="Pelletier E."/>
            <person name="Couloux A."/>
            <person name="Segurens B."/>
            <person name="Wincker P."/>
            <person name="D'Hont A."/>
            <person name="Scarpelli C."/>
            <person name="Weissenbach J."/>
            <person name="Salanoubat M."/>
            <person name="Quetier F."/>
            <person name="Yu Y."/>
            <person name="Kim H.R."/>
            <person name="Rambo T."/>
            <person name="Currie J."/>
            <person name="Collura K."/>
            <person name="Luo M."/>
            <person name="Yang T."/>
            <person name="Ammiraju J.S.S."/>
            <person name="Engler F."/>
            <person name="Soderlund C."/>
            <person name="Wing R.A."/>
            <person name="Palmer L.E."/>
            <person name="de la Bastide M."/>
            <person name="Spiegel L."/>
            <person name="Nascimento L."/>
            <person name="Zutavern T."/>
            <person name="O'Shaughnessy A."/>
            <person name="Dike S."/>
            <person name="Dedhia N."/>
            <person name="Preston R."/>
            <person name="Balija V."/>
            <person name="McCombie W.R."/>
            <person name="Chow T."/>
            <person name="Chen H."/>
            <person name="Chung M."/>
            <person name="Chen C."/>
            <person name="Shaw J."/>
            <person name="Wu H."/>
            <person name="Hsiao K."/>
            <person name="Chao Y."/>
            <person name="Chu M."/>
            <person name="Cheng C."/>
            <person name="Hour A."/>
            <person name="Lee P."/>
            <person name="Lin S."/>
            <person name="Lin Y."/>
            <person name="Liou J."/>
            <person name="Liu S."/>
            <person name="Hsing Y."/>
            <person name="Raghuvanshi S."/>
            <person name="Mohanty A."/>
            <person name="Bharti A.K."/>
            <person name="Gaur A."/>
            <person name="Gupta V."/>
            <person name="Kumar D."/>
            <person name="Ravi V."/>
            <person name="Vij S."/>
            <person name="Kapur A."/>
            <person name="Khurana P."/>
            <person name="Khurana P."/>
            <person name="Khurana J.P."/>
            <person name="Tyagi A.K."/>
            <person name="Gaikwad K."/>
            <person name="Singh A."/>
            <person name="Dalal V."/>
            <person name="Srivastava S."/>
            <person name="Dixit A."/>
            <person name="Pal A.K."/>
            <person name="Ghazi I.A."/>
            <person name="Yadav M."/>
            <person name="Pandit A."/>
            <person name="Bhargava A."/>
            <person name="Sureshbabu K."/>
            <person name="Batra K."/>
            <person name="Sharma T.R."/>
            <person name="Mohapatra T."/>
            <person name="Singh N.K."/>
            <person name="Messing J."/>
            <person name="Nelson A.B."/>
            <person name="Fuks G."/>
            <person name="Kavchok S."/>
            <person name="Keizer G."/>
            <person name="Linton E."/>
            <person name="Llaca V."/>
            <person name="Song R."/>
            <person name="Tanyolac B."/>
            <person name="Young S."/>
            <person name="Ho-Il K."/>
            <person name="Hahn J.H."/>
            <person name="Sangsakoo G."/>
            <person name="Vanavichit A."/>
            <person name="de Mattos Luiz.A.T."/>
            <person name="Zimmer P.D."/>
            <person name="Malone G."/>
            <person name="Dellagostin O."/>
            <person name="de Oliveira A.C."/>
            <person name="Bevan M."/>
            <person name="Bancroft I."/>
            <person name="Minx P."/>
            <person name="Cordum H."/>
            <person name="Wilson R."/>
            <person name="Cheng Z."/>
            <person name="Jin W."/>
            <person name="Jiang J."/>
            <person name="Leong S.A."/>
            <person name="Iwama H."/>
            <person name="Gojobori T."/>
            <person name="Itoh T."/>
            <person name="Niimura Y."/>
            <person name="Fujii Y."/>
            <person name="Habara T."/>
            <person name="Sakai H."/>
            <person name="Sato Y."/>
            <person name="Wilson G."/>
            <person name="Kumar K."/>
            <person name="McCouch S."/>
            <person name="Juretic N."/>
            <person name="Hoen D."/>
            <person name="Wright S."/>
            <person name="Bruskiewich R."/>
            <person name="Bureau T."/>
            <person name="Miyao A."/>
            <person name="Hirochika H."/>
            <person name="Nishikawa T."/>
            <person name="Kadowaki K."/>
            <person name="Sugiura M."/>
            <person name="Burr B."/>
            <person name="Sasaki T."/>
        </authorList>
    </citation>
    <scope>NUCLEOTIDE SEQUENCE [LARGE SCALE GENOMIC DNA]</scope>
    <source>
        <strain evidence="2">cv. Nipponbare</strain>
    </source>
</reference>